<proteinExistence type="predicted"/>
<dbReference type="AlphaFoldDB" id="A0A382H195"/>
<keyword evidence="1" id="KW-0812">Transmembrane</keyword>
<evidence type="ECO:0000256" key="1">
    <source>
        <dbReference type="SAM" id="Phobius"/>
    </source>
</evidence>
<accession>A0A382H195</accession>
<gene>
    <name evidence="2" type="ORF">METZ01_LOCUS233065</name>
</gene>
<protein>
    <submittedName>
        <fullName evidence="2">Uncharacterized protein</fullName>
    </submittedName>
</protein>
<dbReference type="EMBL" id="UINC01058213">
    <property type="protein sequence ID" value="SVB80211.1"/>
    <property type="molecule type" value="Genomic_DNA"/>
</dbReference>
<feature type="transmembrane region" description="Helical" evidence="1">
    <location>
        <begin position="6"/>
        <end position="24"/>
    </location>
</feature>
<organism evidence="2">
    <name type="scientific">marine metagenome</name>
    <dbReference type="NCBI Taxonomy" id="408172"/>
    <lineage>
        <taxon>unclassified sequences</taxon>
        <taxon>metagenomes</taxon>
        <taxon>ecological metagenomes</taxon>
    </lineage>
</organism>
<sequence length="27" mass="3049">MTIENTFVVALVIANAIIWSWAVMEIL</sequence>
<keyword evidence="1" id="KW-1133">Transmembrane helix</keyword>
<reference evidence="2" key="1">
    <citation type="submission" date="2018-05" db="EMBL/GenBank/DDBJ databases">
        <authorList>
            <person name="Lanie J.A."/>
            <person name="Ng W.-L."/>
            <person name="Kazmierczak K.M."/>
            <person name="Andrzejewski T.M."/>
            <person name="Davidsen T.M."/>
            <person name="Wayne K.J."/>
            <person name="Tettelin H."/>
            <person name="Glass J.I."/>
            <person name="Rusch D."/>
            <person name="Podicherti R."/>
            <person name="Tsui H.-C.T."/>
            <person name="Winkler M.E."/>
        </authorList>
    </citation>
    <scope>NUCLEOTIDE SEQUENCE</scope>
</reference>
<keyword evidence="1" id="KW-0472">Membrane</keyword>
<evidence type="ECO:0000313" key="2">
    <source>
        <dbReference type="EMBL" id="SVB80211.1"/>
    </source>
</evidence>
<name>A0A382H195_9ZZZZ</name>